<dbReference type="PATRIC" id="fig|1492898.3.peg.5110"/>
<dbReference type="PROSITE" id="PS51194">
    <property type="entry name" value="HELICASE_CTER"/>
    <property type="match status" value="1"/>
</dbReference>
<evidence type="ECO:0000313" key="4">
    <source>
        <dbReference type="EMBL" id="ANE53000.1"/>
    </source>
</evidence>
<dbReference type="OrthoDB" id="9760715at2"/>
<keyword evidence="5" id="KW-1185">Reference proteome</keyword>
<dbReference type="InterPro" id="IPR050496">
    <property type="entry name" value="SNF2_RAD54_helicase_repair"/>
</dbReference>
<reference evidence="4 5" key="2">
    <citation type="journal article" date="2016" name="Int. J. Syst. Evol. Microbiol.">
        <title>Flavisolibacter tropicus sp. nov., isolated from tropical soil.</title>
        <authorList>
            <person name="Lee J.J."/>
            <person name="Kang M.S."/>
            <person name="Kim G.S."/>
            <person name="Lee C.S."/>
            <person name="Lim S."/>
            <person name="Lee J."/>
            <person name="Roh S.H."/>
            <person name="Kang H."/>
            <person name="Ha J.M."/>
            <person name="Bae S."/>
            <person name="Jung H.Y."/>
            <person name="Kim M.K."/>
        </authorList>
    </citation>
    <scope>NUCLEOTIDE SEQUENCE [LARGE SCALE GENOMIC DNA]</scope>
    <source>
        <strain evidence="4 5">LCS9</strain>
    </source>
</reference>
<dbReference type="InterPro" id="IPR049730">
    <property type="entry name" value="SNF2/RAD54-like_C"/>
</dbReference>
<dbReference type="GO" id="GO:0005524">
    <property type="term" value="F:ATP binding"/>
    <property type="evidence" value="ECO:0007669"/>
    <property type="project" value="InterPro"/>
</dbReference>
<evidence type="ECO:0000313" key="5">
    <source>
        <dbReference type="Proteomes" id="UP000077177"/>
    </source>
</evidence>
<feature type="domain" description="Helicase ATP-binding" evidence="2">
    <location>
        <begin position="518"/>
        <end position="677"/>
    </location>
</feature>
<evidence type="ECO:0000259" key="3">
    <source>
        <dbReference type="PROSITE" id="PS51194"/>
    </source>
</evidence>
<reference evidence="5" key="1">
    <citation type="submission" date="2015-01" db="EMBL/GenBank/DDBJ databases">
        <title>Flavisolibacter sp./LCS9/ whole genome sequencing.</title>
        <authorList>
            <person name="Kim M.K."/>
            <person name="Srinivasan S."/>
            <person name="Lee J.-J."/>
        </authorList>
    </citation>
    <scope>NUCLEOTIDE SEQUENCE [LARGE SCALE GENOMIC DNA]</scope>
    <source>
        <strain evidence="5">LCS9</strain>
    </source>
</reference>
<gene>
    <name evidence="4" type="ORF">SY85_23525</name>
</gene>
<dbReference type="InterPro" id="IPR001650">
    <property type="entry name" value="Helicase_C-like"/>
</dbReference>
<dbReference type="RefSeq" id="WP_066408461.1">
    <property type="nucleotide sequence ID" value="NZ_CP011390.1"/>
</dbReference>
<dbReference type="PROSITE" id="PS51192">
    <property type="entry name" value="HELICASE_ATP_BIND_1"/>
    <property type="match status" value="1"/>
</dbReference>
<accession>A0A172U104</accession>
<dbReference type="InterPro" id="IPR014001">
    <property type="entry name" value="Helicase_ATP-bd"/>
</dbReference>
<dbReference type="AlphaFoldDB" id="A0A172U104"/>
<evidence type="ECO:0000259" key="2">
    <source>
        <dbReference type="PROSITE" id="PS51192"/>
    </source>
</evidence>
<dbReference type="InterPro" id="IPR027417">
    <property type="entry name" value="P-loop_NTPase"/>
</dbReference>
<dbReference type="Pfam" id="PF08455">
    <property type="entry name" value="SNF2_assoc"/>
    <property type="match status" value="1"/>
</dbReference>
<dbReference type="SMART" id="SM00490">
    <property type="entry name" value="HELICc"/>
    <property type="match status" value="1"/>
</dbReference>
<dbReference type="CDD" id="cd18793">
    <property type="entry name" value="SF2_C_SNF"/>
    <property type="match status" value="1"/>
</dbReference>
<dbReference type="EMBL" id="CP011390">
    <property type="protein sequence ID" value="ANE53000.1"/>
    <property type="molecule type" value="Genomic_DNA"/>
</dbReference>
<organism evidence="4 5">
    <name type="scientific">Flavisolibacter tropicus</name>
    <dbReference type="NCBI Taxonomy" id="1492898"/>
    <lineage>
        <taxon>Bacteria</taxon>
        <taxon>Pseudomonadati</taxon>
        <taxon>Bacteroidota</taxon>
        <taxon>Chitinophagia</taxon>
        <taxon>Chitinophagales</taxon>
        <taxon>Chitinophagaceae</taxon>
        <taxon>Flavisolibacter</taxon>
    </lineage>
</organism>
<dbReference type="InterPro" id="IPR013663">
    <property type="entry name" value="Helicase_SWF/SNF/SWI_bac"/>
</dbReference>
<dbReference type="STRING" id="1492898.SY85_23525"/>
<dbReference type="GO" id="GO:0015616">
    <property type="term" value="F:DNA translocase activity"/>
    <property type="evidence" value="ECO:0007669"/>
    <property type="project" value="TreeGrafter"/>
</dbReference>
<dbReference type="PANTHER" id="PTHR45629:SF7">
    <property type="entry name" value="DNA EXCISION REPAIR PROTEIN ERCC-6-RELATED"/>
    <property type="match status" value="1"/>
</dbReference>
<dbReference type="KEGG" id="fla:SY85_23525"/>
<dbReference type="PANTHER" id="PTHR45629">
    <property type="entry name" value="SNF2/RAD54 FAMILY MEMBER"/>
    <property type="match status" value="1"/>
</dbReference>
<dbReference type="SMART" id="SM00487">
    <property type="entry name" value="DEXDc"/>
    <property type="match status" value="1"/>
</dbReference>
<name>A0A172U104_9BACT</name>
<keyword evidence="1" id="KW-0378">Hydrolase</keyword>
<dbReference type="InterPro" id="IPR000330">
    <property type="entry name" value="SNF2_N"/>
</dbReference>
<keyword evidence="4" id="KW-0547">Nucleotide-binding</keyword>
<dbReference type="Gene3D" id="3.40.50.10810">
    <property type="entry name" value="Tandem AAA-ATPase domain"/>
    <property type="match status" value="1"/>
</dbReference>
<keyword evidence="4" id="KW-0067">ATP-binding</keyword>
<sequence>MYNSITEVKELLLLNKQQVPSILGTAMVDGALIVVFRQYRFHKQLSIELYQASFTQAGKVKNPLVLVSPLDQIWKREDAKELKFFSAISRFQNHPTMVRSAADLDALKAVMENPLSLRCFYHNTEFSENIVAGSLKVVVIGDTINNATLWVNKTASDYTLHLQLTVNEEQLEWKDVEVKYDYFIIHNEQLHLLGNLTLLNLVQFFKPYRNGMTIPASQFATFQKEVLAKLEDKVTVTYTYIQAATDEQQLESDIHGAIEKYIYLSDLEPYVIINPVVRYGQVDIPVLSKRQIYITSTNGEQLLVQRNEESEAKFTALLIRQHPALWDQLEHDLPYFYLNREQFLNENWFLQAFEEWKQHGITILGFNQLKRNNLNSNKATITIKVISGLNWFNTEVDVRFGKNKARLKQLQQAVRNKSKFVRLDDGTLGILPQEWLDRLTAYLNAGQIHEEQIQTPKIAFASISELYENQMLTQEVQNELELYAVKLKEPATINDVDVPGCLHATLRPYQLEGLRWLNFLDDHNFGGCLADDMGLGKSIQIIAFILLQRQKVARNINLLVVPTSLLFNWQVELEKFAPSIKVYTLYGANRSVNHKRFEDCEVVLTSYGTLLSDVVLLRKFTFNYIFLDESQNIKNVESQRYQAVSLLQSRNKIVITGTPIENNTFDLYSQLSFACPGLLGNKQYFRDTYAIPIDRFKESKRAQELQRKVAPFILRRTKQQVAADLPEKTEVELYCPMDAEQRNIYEAYEKEFREFISAQDGDEIKKNSMHVLRGLTRLRQICNSPLLLGEEKLNSDGSSKIETLVEQIETKAPQHKILVFSQFVSMLNLVRKELLARGIGFEYLTGSTKDRQAVVENFQKNEDVRVFLISLKAGGVGLNLTAADYVYLVDPWWNPAVENQAIDRTYRIGQHKNVMAIRLICPDTIEEKIQKLQATKKEMTAEVIKSDEGFLQSLSKTDLLYLLNTAKE</sequence>
<dbReference type="Pfam" id="PF00271">
    <property type="entry name" value="Helicase_C"/>
    <property type="match status" value="1"/>
</dbReference>
<proteinExistence type="predicted"/>
<dbReference type="Pfam" id="PF00176">
    <property type="entry name" value="SNF2-rel_dom"/>
    <property type="match status" value="1"/>
</dbReference>
<dbReference type="Proteomes" id="UP000077177">
    <property type="component" value="Chromosome"/>
</dbReference>
<dbReference type="InterPro" id="IPR038718">
    <property type="entry name" value="SNF2-like_sf"/>
</dbReference>
<feature type="domain" description="Helicase C-terminal" evidence="3">
    <location>
        <begin position="800"/>
        <end position="955"/>
    </location>
</feature>
<keyword evidence="4" id="KW-0347">Helicase</keyword>
<dbReference type="GO" id="GO:0016787">
    <property type="term" value="F:hydrolase activity"/>
    <property type="evidence" value="ECO:0007669"/>
    <property type="project" value="UniProtKB-KW"/>
</dbReference>
<dbReference type="GO" id="GO:0004386">
    <property type="term" value="F:helicase activity"/>
    <property type="evidence" value="ECO:0007669"/>
    <property type="project" value="UniProtKB-KW"/>
</dbReference>
<protein>
    <submittedName>
        <fullName evidence="4">DNA helicase</fullName>
    </submittedName>
</protein>
<dbReference type="Gene3D" id="3.40.50.300">
    <property type="entry name" value="P-loop containing nucleotide triphosphate hydrolases"/>
    <property type="match status" value="1"/>
</dbReference>
<evidence type="ECO:0000256" key="1">
    <source>
        <dbReference type="ARBA" id="ARBA00022801"/>
    </source>
</evidence>
<dbReference type="SUPFAM" id="SSF52540">
    <property type="entry name" value="P-loop containing nucleoside triphosphate hydrolases"/>
    <property type="match status" value="2"/>
</dbReference>